<feature type="domain" description="Methyltransferase MycE N-terminal" evidence="6">
    <location>
        <begin position="2"/>
        <end position="99"/>
    </location>
</feature>
<comment type="pathway">
    <text evidence="1">Antibiotic biosynthesis.</text>
</comment>
<protein>
    <recommendedName>
        <fullName evidence="6">Methyltransferase MycE N-terminal domain-containing protein</fullName>
    </recommendedName>
</protein>
<proteinExistence type="predicted"/>
<organism evidence="7 8">
    <name type="scientific">Allokutzneria multivorans</name>
    <dbReference type="NCBI Taxonomy" id="1142134"/>
    <lineage>
        <taxon>Bacteria</taxon>
        <taxon>Bacillati</taxon>
        <taxon>Actinomycetota</taxon>
        <taxon>Actinomycetes</taxon>
        <taxon>Pseudonocardiales</taxon>
        <taxon>Pseudonocardiaceae</taxon>
        <taxon>Allokutzneria</taxon>
    </lineage>
</organism>
<evidence type="ECO:0000313" key="7">
    <source>
        <dbReference type="EMBL" id="GAA4009971.1"/>
    </source>
</evidence>
<dbReference type="Proteomes" id="UP001501747">
    <property type="component" value="Unassembled WGS sequence"/>
</dbReference>
<evidence type="ECO:0000256" key="4">
    <source>
        <dbReference type="ARBA" id="ARBA00022691"/>
    </source>
</evidence>
<dbReference type="InterPro" id="IPR029063">
    <property type="entry name" value="SAM-dependent_MTases_sf"/>
</dbReference>
<gene>
    <name evidence="7" type="ORF">GCM10022247_35140</name>
</gene>
<keyword evidence="8" id="KW-1185">Reference proteome</keyword>
<dbReference type="InterPro" id="IPR040800">
    <property type="entry name" value="MycE_N"/>
</dbReference>
<keyword evidence="2" id="KW-0489">Methyltransferase</keyword>
<comment type="caution">
    <text evidence="7">The sequence shown here is derived from an EMBL/GenBank/DDBJ whole genome shotgun (WGS) entry which is preliminary data.</text>
</comment>
<dbReference type="Gene3D" id="3.30.1050.30">
    <property type="match status" value="1"/>
</dbReference>
<sequence length="365" mass="40411">MEDSVAKIGRASCADMILAEIVDRFDSPLSGDGDGENVTIRMVFVERGVEESRILRASRDGIQVVDPDDAVVDATISHDLCELAQLTYGFTGAADAASRRVALRDIDKLASYKKAPVHFFVVQRILEVIDRRGATGLTELAGRYGADKWGIHLYTEHYERHFARLRDRQLTILEIGIGGFADPSAGGSSLRMWRHYFPRAVVHGVDIHDKSPHNELRIQTHCGDQSDASFFTDLVAQVGPFDIIIDDGSHVSEHVLASFRTLFPLMRPGGIYAIEDLQTSYWPRFGGSSLDVNSPQTSMGFLKGLVDGLNHEEFLVDAGREPQPFDADIKTAHFYHNLAILEKGFNREGGGPDWARFGLDSNAPR</sequence>
<evidence type="ECO:0000256" key="3">
    <source>
        <dbReference type="ARBA" id="ARBA00022679"/>
    </source>
</evidence>
<dbReference type="Pfam" id="PF17843">
    <property type="entry name" value="MycE_N"/>
    <property type="match status" value="1"/>
</dbReference>
<reference evidence="8" key="1">
    <citation type="journal article" date="2019" name="Int. J. Syst. Evol. Microbiol.">
        <title>The Global Catalogue of Microorganisms (GCM) 10K type strain sequencing project: providing services to taxonomists for standard genome sequencing and annotation.</title>
        <authorList>
            <consortium name="The Broad Institute Genomics Platform"/>
            <consortium name="The Broad Institute Genome Sequencing Center for Infectious Disease"/>
            <person name="Wu L."/>
            <person name="Ma J."/>
        </authorList>
    </citation>
    <scope>NUCLEOTIDE SEQUENCE [LARGE SCALE GENOMIC DNA]</scope>
    <source>
        <strain evidence="8">JCM 17342</strain>
    </source>
</reference>
<evidence type="ECO:0000256" key="1">
    <source>
        <dbReference type="ARBA" id="ARBA00004792"/>
    </source>
</evidence>
<dbReference type="EMBL" id="BAABAL010000012">
    <property type="protein sequence ID" value="GAA4009971.1"/>
    <property type="molecule type" value="Genomic_DNA"/>
</dbReference>
<evidence type="ECO:0000256" key="5">
    <source>
        <dbReference type="ARBA" id="ARBA00023194"/>
    </source>
</evidence>
<evidence type="ECO:0000256" key="2">
    <source>
        <dbReference type="ARBA" id="ARBA00022603"/>
    </source>
</evidence>
<keyword evidence="5" id="KW-0045">Antibiotic biosynthesis</keyword>
<keyword evidence="3" id="KW-0808">Transferase</keyword>
<evidence type="ECO:0000313" key="8">
    <source>
        <dbReference type="Proteomes" id="UP001501747"/>
    </source>
</evidence>
<evidence type="ECO:0000259" key="6">
    <source>
        <dbReference type="Pfam" id="PF17843"/>
    </source>
</evidence>
<dbReference type="SUPFAM" id="SSF53335">
    <property type="entry name" value="S-adenosyl-L-methionine-dependent methyltransferases"/>
    <property type="match status" value="1"/>
</dbReference>
<dbReference type="Gene3D" id="3.40.50.150">
    <property type="entry name" value="Vaccinia Virus protein VP39"/>
    <property type="match status" value="1"/>
</dbReference>
<name>A0ABP7SCR4_9PSEU</name>
<keyword evidence="4" id="KW-0949">S-adenosyl-L-methionine</keyword>
<accession>A0ABP7SCR4</accession>